<feature type="transmembrane region" description="Helical" evidence="1">
    <location>
        <begin position="21"/>
        <end position="43"/>
    </location>
</feature>
<sequence>MPEIKMIAEQDTNLTTIYRDIAVNTFANLIAAAILWLAGQALGLFRVNPAATQTAVAFLLLIAFTPLIFGAVAEISATVEDRIKVRAQREATVRSGQEKFKKRSIVSILMAAVVALTIILIHL</sequence>
<proteinExistence type="predicted"/>
<keyword evidence="1" id="KW-0472">Membrane</keyword>
<reference evidence="3" key="1">
    <citation type="journal article" date="2019" name="Int. J. Syst. Evol. Microbiol.">
        <title>The Global Catalogue of Microorganisms (GCM) 10K type strain sequencing project: providing services to taxonomists for standard genome sequencing and annotation.</title>
        <authorList>
            <consortium name="The Broad Institute Genomics Platform"/>
            <consortium name="The Broad Institute Genome Sequencing Center for Infectious Disease"/>
            <person name="Wu L."/>
            <person name="Ma J."/>
        </authorList>
    </citation>
    <scope>NUCLEOTIDE SEQUENCE [LARGE SCALE GENOMIC DNA]</scope>
    <source>
        <strain evidence="3">JCM 10425</strain>
    </source>
</reference>
<accession>A0ABP3ESC0</accession>
<feature type="transmembrane region" description="Helical" evidence="1">
    <location>
        <begin position="55"/>
        <end position="79"/>
    </location>
</feature>
<gene>
    <name evidence="2" type="ORF">GCM10009539_75260</name>
</gene>
<keyword evidence="1" id="KW-1133">Transmembrane helix</keyword>
<protein>
    <recommendedName>
        <fullName evidence="4">Integral membrane protein</fullName>
    </recommendedName>
</protein>
<keyword evidence="3" id="KW-1185">Reference proteome</keyword>
<name>A0ABP3ESC0_9ACTN</name>
<evidence type="ECO:0008006" key="4">
    <source>
        <dbReference type="Google" id="ProtNLM"/>
    </source>
</evidence>
<evidence type="ECO:0000256" key="1">
    <source>
        <dbReference type="SAM" id="Phobius"/>
    </source>
</evidence>
<dbReference type="EMBL" id="BAAAGX010000034">
    <property type="protein sequence ID" value="GAA0276407.1"/>
    <property type="molecule type" value="Genomic_DNA"/>
</dbReference>
<dbReference type="RefSeq" id="WP_344653731.1">
    <property type="nucleotide sequence ID" value="NZ_BAAAGX010000034.1"/>
</dbReference>
<dbReference type="Proteomes" id="UP001500967">
    <property type="component" value="Unassembled WGS sequence"/>
</dbReference>
<evidence type="ECO:0000313" key="3">
    <source>
        <dbReference type="Proteomes" id="UP001500967"/>
    </source>
</evidence>
<evidence type="ECO:0000313" key="2">
    <source>
        <dbReference type="EMBL" id="GAA0276407.1"/>
    </source>
</evidence>
<organism evidence="2 3">
    <name type="scientific">Cryptosporangium japonicum</name>
    <dbReference type="NCBI Taxonomy" id="80872"/>
    <lineage>
        <taxon>Bacteria</taxon>
        <taxon>Bacillati</taxon>
        <taxon>Actinomycetota</taxon>
        <taxon>Actinomycetes</taxon>
        <taxon>Cryptosporangiales</taxon>
        <taxon>Cryptosporangiaceae</taxon>
        <taxon>Cryptosporangium</taxon>
    </lineage>
</organism>
<feature type="transmembrane region" description="Helical" evidence="1">
    <location>
        <begin position="104"/>
        <end position="122"/>
    </location>
</feature>
<keyword evidence="1" id="KW-0812">Transmembrane</keyword>
<comment type="caution">
    <text evidence="2">The sequence shown here is derived from an EMBL/GenBank/DDBJ whole genome shotgun (WGS) entry which is preliminary data.</text>
</comment>